<name>A0A2H3DQ81_ARMGA</name>
<feature type="compositionally biased region" description="Acidic residues" evidence="1">
    <location>
        <begin position="140"/>
        <end position="151"/>
    </location>
</feature>
<dbReference type="EMBL" id="KZ293651">
    <property type="protein sequence ID" value="PBK96034.1"/>
    <property type="molecule type" value="Genomic_DNA"/>
</dbReference>
<feature type="compositionally biased region" description="Basic and acidic residues" evidence="1">
    <location>
        <begin position="398"/>
        <end position="415"/>
    </location>
</feature>
<feature type="compositionally biased region" description="Polar residues" evidence="1">
    <location>
        <begin position="373"/>
        <end position="385"/>
    </location>
</feature>
<reference evidence="3" key="1">
    <citation type="journal article" date="2017" name="Nat. Ecol. Evol.">
        <title>Genome expansion and lineage-specific genetic innovations in the forest pathogenic fungi Armillaria.</title>
        <authorList>
            <person name="Sipos G."/>
            <person name="Prasanna A.N."/>
            <person name="Walter M.C."/>
            <person name="O'Connor E."/>
            <person name="Balint B."/>
            <person name="Krizsan K."/>
            <person name="Kiss B."/>
            <person name="Hess J."/>
            <person name="Varga T."/>
            <person name="Slot J."/>
            <person name="Riley R."/>
            <person name="Boka B."/>
            <person name="Rigling D."/>
            <person name="Barry K."/>
            <person name="Lee J."/>
            <person name="Mihaltcheva S."/>
            <person name="LaButti K."/>
            <person name="Lipzen A."/>
            <person name="Waldron R."/>
            <person name="Moloney N.M."/>
            <person name="Sperisen C."/>
            <person name="Kredics L."/>
            <person name="Vagvoelgyi C."/>
            <person name="Patrignani A."/>
            <person name="Fitzpatrick D."/>
            <person name="Nagy I."/>
            <person name="Doyle S."/>
            <person name="Anderson J.B."/>
            <person name="Grigoriev I.V."/>
            <person name="Gueldener U."/>
            <person name="Muensterkoetter M."/>
            <person name="Nagy L.G."/>
        </authorList>
    </citation>
    <scope>NUCLEOTIDE SEQUENCE [LARGE SCALE GENOMIC DNA]</scope>
    <source>
        <strain evidence="3">Ar21-2</strain>
    </source>
</reference>
<sequence length="447" mass="49640">MAKPTCSNRNAGPKKKKRGGNVETTEPRVEGDDDEAMSRNDLASRPAKTSLAPKKPTLTFEVKQAADSGSIWEGEVVEQGGELDSEYSIEDPDVETVLYDLDAIIGSQQSSVNRHQLDGDKDKLPLNWHKPVLVVLVSKDEEDYDNDEEETTLPAKPDLQAPEPMPGLQPGSSNTERPAMACTITPTSTGDSWPPHPKVDGALDGEMTEDKINGMRKAINEFIGDDTTMKKAVQHQLIAMGQAQRAVLSQITHTQTAKVFERLGFTNVDSKSNEYIRQYNAEILTVMLGRELGLTDETVKLEREADVNEWMMPSFEQQRINTEKTPTPEPSKQKKEPKPVIVKEELDEKLMTSNGRMTPSDIWELKNRYRANGSRSGNHIRQKNNAWLRPVAAAETASGEKPEDKEKRESNESGRSRGGPPSDDGSSGDESGDNDRWRDPFMPRPSS</sequence>
<feature type="compositionally biased region" description="Basic and acidic residues" evidence="1">
    <location>
        <begin position="331"/>
        <end position="342"/>
    </location>
</feature>
<dbReference type="Proteomes" id="UP000217790">
    <property type="component" value="Unassembled WGS sequence"/>
</dbReference>
<evidence type="ECO:0000313" key="3">
    <source>
        <dbReference type="Proteomes" id="UP000217790"/>
    </source>
</evidence>
<evidence type="ECO:0000313" key="2">
    <source>
        <dbReference type="EMBL" id="PBK96034.1"/>
    </source>
</evidence>
<feature type="region of interest" description="Disordered" evidence="1">
    <location>
        <begin position="312"/>
        <end position="342"/>
    </location>
</feature>
<proteinExistence type="predicted"/>
<accession>A0A2H3DQ81</accession>
<dbReference type="STRING" id="47427.A0A2H3DQ81"/>
<dbReference type="AlphaFoldDB" id="A0A2H3DQ81"/>
<feature type="region of interest" description="Disordered" evidence="1">
    <location>
        <begin position="140"/>
        <end position="177"/>
    </location>
</feature>
<dbReference type="InParanoid" id="A0A2H3DQ81"/>
<dbReference type="OrthoDB" id="3108872at2759"/>
<protein>
    <submittedName>
        <fullName evidence="2">Uncharacterized protein</fullName>
    </submittedName>
</protein>
<feature type="compositionally biased region" description="Polar residues" evidence="1">
    <location>
        <begin position="1"/>
        <end position="10"/>
    </location>
</feature>
<gene>
    <name evidence="2" type="ORF">ARMGADRAFT_1028257</name>
</gene>
<feature type="region of interest" description="Disordered" evidence="1">
    <location>
        <begin position="372"/>
        <end position="447"/>
    </location>
</feature>
<organism evidence="2 3">
    <name type="scientific">Armillaria gallica</name>
    <name type="common">Bulbous honey fungus</name>
    <name type="synonym">Armillaria bulbosa</name>
    <dbReference type="NCBI Taxonomy" id="47427"/>
    <lineage>
        <taxon>Eukaryota</taxon>
        <taxon>Fungi</taxon>
        <taxon>Dikarya</taxon>
        <taxon>Basidiomycota</taxon>
        <taxon>Agaricomycotina</taxon>
        <taxon>Agaricomycetes</taxon>
        <taxon>Agaricomycetidae</taxon>
        <taxon>Agaricales</taxon>
        <taxon>Marasmiineae</taxon>
        <taxon>Physalacriaceae</taxon>
        <taxon>Armillaria</taxon>
    </lineage>
</organism>
<keyword evidence="3" id="KW-1185">Reference proteome</keyword>
<evidence type="ECO:0000256" key="1">
    <source>
        <dbReference type="SAM" id="MobiDB-lite"/>
    </source>
</evidence>
<feature type="region of interest" description="Disordered" evidence="1">
    <location>
        <begin position="1"/>
        <end position="56"/>
    </location>
</feature>